<name>A0ABQ6Q3L2_9BACT</name>
<dbReference type="SUPFAM" id="SSF102198">
    <property type="entry name" value="Putative cyclase"/>
    <property type="match status" value="1"/>
</dbReference>
<dbReference type="PANTHER" id="PTHR31118:SF12">
    <property type="entry name" value="CYCLASE-LIKE PROTEIN 2"/>
    <property type="match status" value="1"/>
</dbReference>
<gene>
    <name evidence="1" type="ORF">Ataiwa_30450</name>
</gene>
<keyword evidence="2" id="KW-1185">Reference proteome</keyword>
<evidence type="ECO:0000313" key="1">
    <source>
        <dbReference type="EMBL" id="GMQ34772.1"/>
    </source>
</evidence>
<comment type="caution">
    <text evidence="1">The sequence shown here is derived from an EMBL/GenBank/DDBJ whole genome shotgun (WGS) entry which is preliminary data.</text>
</comment>
<dbReference type="PROSITE" id="PS51257">
    <property type="entry name" value="PROKAR_LIPOPROTEIN"/>
    <property type="match status" value="1"/>
</dbReference>
<protein>
    <recommendedName>
        <fullName evidence="3">Kynurenine formamidase</fullName>
    </recommendedName>
</protein>
<proteinExistence type="predicted"/>
<dbReference type="Gene3D" id="3.50.30.50">
    <property type="entry name" value="Putative cyclase"/>
    <property type="match status" value="1"/>
</dbReference>
<reference evidence="1 2" key="1">
    <citation type="submission" date="2023-08" db="EMBL/GenBank/DDBJ databases">
        <title>Draft genome sequence of Algoriphagus taiwanensis.</title>
        <authorList>
            <person name="Takatani N."/>
            <person name="Hosokawa M."/>
            <person name="Sawabe T."/>
        </authorList>
    </citation>
    <scope>NUCLEOTIDE SEQUENCE [LARGE SCALE GENOMIC DNA]</scope>
    <source>
        <strain evidence="1 2">JCM 19755</strain>
    </source>
</reference>
<accession>A0ABQ6Q3L2</accession>
<evidence type="ECO:0000313" key="2">
    <source>
        <dbReference type="Proteomes" id="UP001307705"/>
    </source>
</evidence>
<dbReference type="PANTHER" id="PTHR31118">
    <property type="entry name" value="CYCLASE-LIKE PROTEIN 2"/>
    <property type="match status" value="1"/>
</dbReference>
<dbReference type="InterPro" id="IPR007325">
    <property type="entry name" value="KFase/CYL"/>
</dbReference>
<dbReference type="Pfam" id="PF04199">
    <property type="entry name" value="Cyclase"/>
    <property type="match status" value="1"/>
</dbReference>
<organism evidence="1 2">
    <name type="scientific">Algoriphagus taiwanensis</name>
    <dbReference type="NCBI Taxonomy" id="1445656"/>
    <lineage>
        <taxon>Bacteria</taxon>
        <taxon>Pseudomonadati</taxon>
        <taxon>Bacteroidota</taxon>
        <taxon>Cytophagia</taxon>
        <taxon>Cytophagales</taxon>
        <taxon>Cyclobacteriaceae</taxon>
        <taxon>Algoriphagus</taxon>
    </lineage>
</organism>
<dbReference type="EMBL" id="BTPE01000011">
    <property type="protein sequence ID" value="GMQ34772.1"/>
    <property type="molecule type" value="Genomic_DNA"/>
</dbReference>
<sequence length="276" mass="30463">MMKLTFLPAVFLIFFFSCQEKPKEPNFSTDPFAALSTIQWIDLTYTYDSTTLYWPNNLKGFQLESDAAGITELGYYYSSNSLSTPEHGGTHLDAPIHFSASGKTLDQLGLDQLTGKGVLIDVSELALADRDYLIDSAAILDWESEHGMIPEGTILLFRTGYGAFYPDREKYFGTAKTGLEAIPELHFPGIHPEGARFLAEKRKVKAVGLDTPSLDYGQSKDFAAHQVLMGYNIPGFENVANLDQLIEKEFYVVALPMMIKNGSGGPLRIIAGVSKP</sequence>
<dbReference type="RefSeq" id="WP_338229593.1">
    <property type="nucleotide sequence ID" value="NZ_BTPE01000011.1"/>
</dbReference>
<dbReference type="Proteomes" id="UP001307705">
    <property type="component" value="Unassembled WGS sequence"/>
</dbReference>
<evidence type="ECO:0008006" key="3">
    <source>
        <dbReference type="Google" id="ProtNLM"/>
    </source>
</evidence>
<dbReference type="InterPro" id="IPR037175">
    <property type="entry name" value="KFase_sf"/>
</dbReference>